<dbReference type="InterPro" id="IPR011896">
    <property type="entry name" value="OFOB"/>
</dbReference>
<dbReference type="CDD" id="cd03375">
    <property type="entry name" value="TPP_OGFOR"/>
    <property type="match status" value="1"/>
</dbReference>
<dbReference type="GO" id="GO:0044272">
    <property type="term" value="P:sulfur compound biosynthetic process"/>
    <property type="evidence" value="ECO:0007669"/>
    <property type="project" value="UniProtKB-ARBA"/>
</dbReference>
<dbReference type="InterPro" id="IPR051457">
    <property type="entry name" value="2-oxoacid:Fd_oxidoreductase"/>
</dbReference>
<comment type="cofactor">
    <cofactor evidence="1">
        <name>[4Fe-4S] cluster</name>
        <dbReference type="ChEBI" id="CHEBI:49883"/>
    </cofactor>
</comment>
<evidence type="ECO:0000313" key="6">
    <source>
        <dbReference type="Proteomes" id="UP000198876"/>
    </source>
</evidence>
<dbReference type="STRING" id="553467.SAMN04488063_1435"/>
<dbReference type="SUPFAM" id="SSF52518">
    <property type="entry name" value="Thiamin diphosphate-binding fold (THDP-binding)"/>
    <property type="match status" value="1"/>
</dbReference>
<feature type="region of interest" description="Disordered" evidence="3">
    <location>
        <begin position="140"/>
        <end position="167"/>
    </location>
</feature>
<dbReference type="GO" id="GO:0006082">
    <property type="term" value="P:organic acid metabolic process"/>
    <property type="evidence" value="ECO:0007669"/>
    <property type="project" value="UniProtKB-ARBA"/>
</dbReference>
<feature type="region of interest" description="Disordered" evidence="3">
    <location>
        <begin position="1"/>
        <end position="23"/>
    </location>
</feature>
<keyword evidence="6" id="KW-1185">Reference proteome</keyword>
<dbReference type="Pfam" id="PF02775">
    <property type="entry name" value="TPP_enzyme_C"/>
    <property type="match status" value="1"/>
</dbReference>
<gene>
    <name evidence="5" type="ORF">SAMN04488063_1435</name>
</gene>
<dbReference type="Proteomes" id="UP000198876">
    <property type="component" value="Unassembled WGS sequence"/>
</dbReference>
<evidence type="ECO:0000313" key="5">
    <source>
        <dbReference type="EMBL" id="SFG10559.1"/>
    </source>
</evidence>
<evidence type="ECO:0000259" key="4">
    <source>
        <dbReference type="Pfam" id="PF02775"/>
    </source>
</evidence>
<dbReference type="InterPro" id="IPR011766">
    <property type="entry name" value="TPP_enzyme_TPP-bd"/>
</dbReference>
<dbReference type="GO" id="GO:0045333">
    <property type="term" value="P:cellular respiration"/>
    <property type="evidence" value="ECO:0007669"/>
    <property type="project" value="UniProtKB-ARBA"/>
</dbReference>
<keyword evidence="5" id="KW-0670">Pyruvate</keyword>
<evidence type="ECO:0000256" key="2">
    <source>
        <dbReference type="ARBA" id="ARBA00023002"/>
    </source>
</evidence>
<keyword evidence="2" id="KW-0560">Oxidoreductase</keyword>
<protein>
    <submittedName>
        <fullName evidence="5">Pyruvate ferredoxin oxidoreductase beta subunit</fullName>
    </submittedName>
</protein>
<evidence type="ECO:0000256" key="3">
    <source>
        <dbReference type="SAM" id="MobiDB-lite"/>
    </source>
</evidence>
<reference evidence="6" key="1">
    <citation type="submission" date="2016-10" db="EMBL/GenBank/DDBJ databases">
        <authorList>
            <person name="Varghese N."/>
            <person name="Submissions S."/>
        </authorList>
    </citation>
    <scope>NUCLEOTIDE SEQUENCE [LARGE SCALE GENOMIC DNA]</scope>
    <source>
        <strain evidence="6">CGMCC 1.7739</strain>
    </source>
</reference>
<dbReference type="PANTHER" id="PTHR48084">
    <property type="entry name" value="2-OXOGLUTARATE OXIDOREDUCTASE SUBUNIT KORB-RELATED"/>
    <property type="match status" value="1"/>
</dbReference>
<dbReference type="InterPro" id="IPR029061">
    <property type="entry name" value="THDP-binding"/>
</dbReference>
<name>A0A1I2P638_9EURY</name>
<dbReference type="RefSeq" id="WP_092890420.1">
    <property type="nucleotide sequence ID" value="NZ_FOOQ01000001.1"/>
</dbReference>
<organism evidence="5 6">
    <name type="scientific">Halopelagius inordinatus</name>
    <dbReference type="NCBI Taxonomy" id="553467"/>
    <lineage>
        <taxon>Archaea</taxon>
        <taxon>Methanobacteriati</taxon>
        <taxon>Methanobacteriota</taxon>
        <taxon>Stenosarchaea group</taxon>
        <taxon>Halobacteria</taxon>
        <taxon>Halobacteriales</taxon>
        <taxon>Haloferacaceae</taxon>
    </lineage>
</organism>
<dbReference type="PANTHER" id="PTHR48084:SF4">
    <property type="entry name" value="2-OXOGLUTARATE OXIDOREDUCTASE SUBUNIT KORB"/>
    <property type="match status" value="1"/>
</dbReference>
<evidence type="ECO:0000256" key="1">
    <source>
        <dbReference type="ARBA" id="ARBA00001966"/>
    </source>
</evidence>
<dbReference type="AlphaFoldDB" id="A0A1I2P638"/>
<accession>A0A1I2P638</accession>
<proteinExistence type="predicted"/>
<sequence>MSAFSAIGEETERDRNEYTPGVEPQPTWCPGCGDFGVLKALKGAAAELGLSPEEMLVATGIGCSGKLNSYFESYGFHTIHGRELPIARAAKLANDGLTVVAAGGDGDNYGIGGNHFMHTARENHDMTHIVFNNEIFGLTKGQTSPTSPKGHKSKTQPHGSAKDPIRPLSMSLNAGSSYIARTAAVNPNQAKDIIVEAIEHDGFSHIDFLTQCPTWNKDAKQYVPYIDINESEDYDIDVNDRQSASEMMYETENALNEGTVLTGRYYVDEDRPSYQQEKRRIGEMPEEPLAERYFDEDYEWERSHDMFLDKHK</sequence>
<dbReference type="EMBL" id="FOOQ01000001">
    <property type="protein sequence ID" value="SFG10559.1"/>
    <property type="molecule type" value="Genomic_DNA"/>
</dbReference>
<feature type="domain" description="Thiamine pyrophosphate enzyme TPP-binding" evidence="4">
    <location>
        <begin position="61"/>
        <end position="208"/>
    </location>
</feature>
<dbReference type="OrthoDB" id="296931at2157"/>
<dbReference type="Gene3D" id="3.40.50.970">
    <property type="match status" value="1"/>
</dbReference>
<dbReference type="NCBIfam" id="TIGR02177">
    <property type="entry name" value="PorB_KorB"/>
    <property type="match status" value="1"/>
</dbReference>
<dbReference type="GO" id="GO:0016625">
    <property type="term" value="F:oxidoreductase activity, acting on the aldehyde or oxo group of donors, iron-sulfur protein as acceptor"/>
    <property type="evidence" value="ECO:0007669"/>
    <property type="project" value="UniProtKB-ARBA"/>
</dbReference>
<dbReference type="GO" id="GO:0030976">
    <property type="term" value="F:thiamine pyrophosphate binding"/>
    <property type="evidence" value="ECO:0007669"/>
    <property type="project" value="InterPro"/>
</dbReference>